<dbReference type="GO" id="GO:0003990">
    <property type="term" value="F:acetylcholinesterase activity"/>
    <property type="evidence" value="ECO:0007669"/>
    <property type="project" value="TreeGrafter"/>
</dbReference>
<dbReference type="InterPro" id="IPR019826">
    <property type="entry name" value="Carboxylesterase_B_AS"/>
</dbReference>
<dbReference type="SUPFAM" id="SSF53474">
    <property type="entry name" value="alpha/beta-Hydrolases"/>
    <property type="match status" value="1"/>
</dbReference>
<name>A0A0K0FGP2_STRVS</name>
<dbReference type="PRINTS" id="PR00878">
    <property type="entry name" value="CHOLNESTRASE"/>
</dbReference>
<reference evidence="8" key="1">
    <citation type="submission" date="2014-07" db="EMBL/GenBank/DDBJ databases">
        <authorList>
            <person name="Martin A.A"/>
            <person name="De Silva N."/>
        </authorList>
    </citation>
    <scope>NUCLEOTIDE SEQUENCE</scope>
</reference>
<feature type="active site" description="Charge relay system" evidence="5">
    <location>
        <position position="457"/>
    </location>
</feature>
<keyword evidence="4" id="KW-1015">Disulfide bond</keyword>
<evidence type="ECO:0000256" key="6">
    <source>
        <dbReference type="RuleBase" id="RU361235"/>
    </source>
</evidence>
<dbReference type="GO" id="GO:0005886">
    <property type="term" value="C:plasma membrane"/>
    <property type="evidence" value="ECO:0007669"/>
    <property type="project" value="TreeGrafter"/>
</dbReference>
<dbReference type="PANTHER" id="PTHR43918">
    <property type="entry name" value="ACETYLCHOLINESTERASE"/>
    <property type="match status" value="1"/>
</dbReference>
<dbReference type="InterPro" id="IPR002018">
    <property type="entry name" value="CarbesteraseB"/>
</dbReference>
<evidence type="ECO:0000256" key="2">
    <source>
        <dbReference type="ARBA" id="ARBA00022487"/>
    </source>
</evidence>
<dbReference type="GO" id="GO:0005615">
    <property type="term" value="C:extracellular space"/>
    <property type="evidence" value="ECO:0007669"/>
    <property type="project" value="TreeGrafter"/>
</dbReference>
<proteinExistence type="inferred from homology"/>
<dbReference type="ESTHER" id="9bila-a0a0k0fgp2">
    <property type="family name" value="Cholinesterase-like"/>
</dbReference>
<dbReference type="Proteomes" id="UP000035680">
    <property type="component" value="Unassembled WGS sequence"/>
</dbReference>
<dbReference type="Gene3D" id="3.40.50.1820">
    <property type="entry name" value="alpha/beta hydrolase"/>
    <property type="match status" value="1"/>
</dbReference>
<dbReference type="EC" id="3.1.1.-" evidence="6"/>
<evidence type="ECO:0000313" key="9">
    <source>
        <dbReference type="WBParaSite" id="SVE_0804700.1"/>
    </source>
</evidence>
<feature type="domain" description="Carboxylesterase type B" evidence="7">
    <location>
        <begin position="13"/>
        <end position="525"/>
    </location>
</feature>
<dbReference type="PROSITE" id="PS00122">
    <property type="entry name" value="CARBOXYLESTERASE_B_1"/>
    <property type="match status" value="1"/>
</dbReference>
<dbReference type="GO" id="GO:0019695">
    <property type="term" value="P:choline metabolic process"/>
    <property type="evidence" value="ECO:0007669"/>
    <property type="project" value="TreeGrafter"/>
</dbReference>
<feature type="active site" description="Acyl-ester intermediate" evidence="5">
    <location>
        <position position="204"/>
    </location>
</feature>
<evidence type="ECO:0000256" key="1">
    <source>
        <dbReference type="ARBA" id="ARBA00005964"/>
    </source>
</evidence>
<dbReference type="AlphaFoldDB" id="A0A0K0FGP2"/>
<evidence type="ECO:0000313" key="8">
    <source>
        <dbReference type="Proteomes" id="UP000035680"/>
    </source>
</evidence>
<reference evidence="9" key="2">
    <citation type="submission" date="2015-08" db="UniProtKB">
        <authorList>
            <consortium name="WormBaseParasite"/>
        </authorList>
    </citation>
    <scope>IDENTIFICATION</scope>
</reference>
<protein>
    <recommendedName>
        <fullName evidence="6">Carboxylic ester hydrolase</fullName>
        <ecNumber evidence="6">3.1.1.-</ecNumber>
    </recommendedName>
</protein>
<keyword evidence="3 6" id="KW-0378">Hydrolase</keyword>
<keyword evidence="2" id="KW-0719">Serine esterase</keyword>
<dbReference type="STRING" id="75913.A0A0K0FGP2"/>
<evidence type="ECO:0000256" key="4">
    <source>
        <dbReference type="ARBA" id="ARBA00023157"/>
    </source>
</evidence>
<dbReference type="GO" id="GO:0006581">
    <property type="term" value="P:acetylcholine catabolic process"/>
    <property type="evidence" value="ECO:0007669"/>
    <property type="project" value="TreeGrafter"/>
</dbReference>
<dbReference type="Pfam" id="PF00135">
    <property type="entry name" value="COesterase"/>
    <property type="match status" value="1"/>
</dbReference>
<keyword evidence="8" id="KW-1185">Reference proteome</keyword>
<feature type="active site" description="Charge relay system" evidence="5">
    <location>
        <position position="333"/>
    </location>
</feature>
<dbReference type="InterPro" id="IPR050654">
    <property type="entry name" value="AChE-related_enzymes"/>
</dbReference>
<dbReference type="InterPro" id="IPR000997">
    <property type="entry name" value="Cholinesterase"/>
</dbReference>
<evidence type="ECO:0000256" key="3">
    <source>
        <dbReference type="ARBA" id="ARBA00022801"/>
    </source>
</evidence>
<evidence type="ECO:0000256" key="5">
    <source>
        <dbReference type="PIRSR" id="PIRSR600997-1"/>
    </source>
</evidence>
<dbReference type="PANTHER" id="PTHR43918:SF15">
    <property type="entry name" value="CARBOXYLIC ESTER HYDROLASE"/>
    <property type="match status" value="1"/>
</dbReference>
<comment type="similarity">
    <text evidence="1 6">Belongs to the type-B carboxylesterase/lipase family.</text>
</comment>
<evidence type="ECO:0000259" key="7">
    <source>
        <dbReference type="Pfam" id="PF00135"/>
    </source>
</evidence>
<sequence>ILFLIHLSECQSRIKTQHGIIEGIEKRFQEGVVTEYLGVPFGRFDSKHKRFMAPSELRKPEWEGIFHAKTKAVSCYQNIVKTNFDGFDYLNPTNKLKEDCLQLNMWVPQNKSGAVFVVIFGGAFTRGSPSLNINNGSILAIKSRAIVVNLNYRVGVLGFAYLGNNSKIKGNMGFLDQQMGMKWVYENIEKFGGKKDMITLFGESAGGASVTAHFLSEASHKYFSRAIFSSGAINNIWATVSPQIVLENTKKLAKFLKCRGKTQRIVKCLQTVNVKKLFKASVKLHNNKLSTSKDAFTPINEDVVFFKGSLNDKLKNKDMKKNVDVLYGRNAYEGPYFMIKHLAKFLCKFDPKKHPESIDNQCLINDLVFKGVIQMAASIFGFNDKETGELFMIYNSINATIPREKVERLISDVMFNFRTTSFVEEYFDVSKNNNIYSFEFWRRSSISPFPMWMKSVHGRELEYIFGYPFREPYMYNRKFLQFEKDFSEKLMLELGEFAAKGTLKKDWKKITKNEKKALVIDDEYCYKTPRKYVEVTPSTCIQLGKLMQKYADRLKMDYINKMKFTQKQ</sequence>
<organism evidence="8 9">
    <name type="scientific">Strongyloides venezuelensis</name>
    <name type="common">Threadworm</name>
    <dbReference type="NCBI Taxonomy" id="75913"/>
    <lineage>
        <taxon>Eukaryota</taxon>
        <taxon>Metazoa</taxon>
        <taxon>Ecdysozoa</taxon>
        <taxon>Nematoda</taxon>
        <taxon>Chromadorea</taxon>
        <taxon>Rhabditida</taxon>
        <taxon>Tylenchina</taxon>
        <taxon>Panagrolaimomorpha</taxon>
        <taxon>Strongyloidoidea</taxon>
        <taxon>Strongyloididae</taxon>
        <taxon>Strongyloides</taxon>
    </lineage>
</organism>
<dbReference type="InterPro" id="IPR029058">
    <property type="entry name" value="AB_hydrolase_fold"/>
</dbReference>
<accession>A0A0K0FGP2</accession>
<dbReference type="WBParaSite" id="SVE_0804700.1">
    <property type="protein sequence ID" value="SVE_0804700.1"/>
    <property type="gene ID" value="SVE_0804700"/>
</dbReference>